<feature type="compositionally biased region" description="Acidic residues" evidence="1">
    <location>
        <begin position="649"/>
        <end position="673"/>
    </location>
</feature>
<protein>
    <recommendedName>
        <fullName evidence="5">RING-type domain-containing protein</fullName>
    </recommendedName>
</protein>
<organism evidence="3 4">
    <name type="scientific">Jaminaea rosea</name>
    <dbReference type="NCBI Taxonomy" id="1569628"/>
    <lineage>
        <taxon>Eukaryota</taxon>
        <taxon>Fungi</taxon>
        <taxon>Dikarya</taxon>
        <taxon>Basidiomycota</taxon>
        <taxon>Ustilaginomycotina</taxon>
        <taxon>Exobasidiomycetes</taxon>
        <taxon>Microstromatales</taxon>
        <taxon>Microstromatales incertae sedis</taxon>
        <taxon>Jaminaea</taxon>
    </lineage>
</organism>
<evidence type="ECO:0000313" key="4">
    <source>
        <dbReference type="Proteomes" id="UP000245884"/>
    </source>
</evidence>
<dbReference type="EMBL" id="KZ819675">
    <property type="protein sequence ID" value="PWN25538.1"/>
    <property type="molecule type" value="Genomic_DNA"/>
</dbReference>
<accession>A0A316UL65</accession>
<proteinExistence type="predicted"/>
<feature type="transmembrane region" description="Helical" evidence="2">
    <location>
        <begin position="92"/>
        <end position="112"/>
    </location>
</feature>
<name>A0A316UL65_9BASI</name>
<sequence length="895" mass="97439">MDMLDFGWLLSPGRLFSGDSFGRGSLDQGDSPASAPSPLAGEDVVAGFVGGAAADGPLPTTGSDAEWRQLGGNGLEPATIDDAAAAAGGGPMWHFLYSRYALSLVVIGILANRIQHVCRPRSRPARLVSWKRLLVRLPALLALAYVTVSQGARVLQLWSAAASSDTNSGWLARTLLHLLPNSMQQSPAQHGAFLVQQNRDKELMWLTHLAACISVATDTLVRTLEGVSDPSPSFNLVGFALTIQAHTSLPHLTFNVHYFLFVFLQIAEVFTLALSATFQRPPLRRLSITTFFGLTGILHWVLAENGVPRPLSSSTLFFVGFDRLPELCLMAVIGLTVFLHALTILLTEAPSQQAGGWGTIDWGRLVFSSSNLPSRDDDFSLALCKLGTACLQSTRQSGLSREMVAIEVPERTYVEVDDDVTRTSSGVERGARVRVGLDGLIKGPGAEGMHNEIRMTIPREGKGADGSGAYKGGSTYESALLLSPTKWREVKRFLFSLYSVLAHITRAMYTRFIRPILPRCPAWVRKLPRWARLAWHGQNGEREREVRLQSKREEEERKKKLKDEALKAMLERNGVRVADGEDATEVAWRVMRERNAAASSSRDTATSLGPTFLAGGSASTAPSAEELGIDARLWNYLRRSGSQRGADLAIDEDEDESDEDWTDGEGEDEDDLESVTSMVDDESRARSRSRSRSRSVFSPTPTPEDVQDPDESLSLLQLARLDFGPASGAATHHDGEGDAFSQVLLAHVSSREEVPLTRARYRALLGPGSSAPTVLASSSSAISPAVSADPESQRLRDVLLARRRPHPPSGEDEDEEERSRRRLCVVCCYEERTVLFWPCRCLALCDGCREELASRPGAKGGAAREGGGGDGGVGGMHHCPTCRAKVRGFSRVYLP</sequence>
<dbReference type="RefSeq" id="XP_025360150.1">
    <property type="nucleotide sequence ID" value="XM_025508457.1"/>
</dbReference>
<dbReference type="PANTHER" id="PTHR22696:SF1">
    <property type="entry name" value="E3 UBIQUITIN-PROTEIN LIGASE RNF26"/>
    <property type="match status" value="1"/>
</dbReference>
<dbReference type="Pfam" id="PF13920">
    <property type="entry name" value="zf-C3HC4_3"/>
    <property type="match status" value="1"/>
</dbReference>
<dbReference type="InterPro" id="IPR013083">
    <property type="entry name" value="Znf_RING/FYVE/PHD"/>
</dbReference>
<reference evidence="3 4" key="1">
    <citation type="journal article" date="2018" name="Mol. Biol. Evol.">
        <title>Broad Genomic Sampling Reveals a Smut Pathogenic Ancestry of the Fungal Clade Ustilaginomycotina.</title>
        <authorList>
            <person name="Kijpornyongpan T."/>
            <person name="Mondo S.J."/>
            <person name="Barry K."/>
            <person name="Sandor L."/>
            <person name="Lee J."/>
            <person name="Lipzen A."/>
            <person name="Pangilinan J."/>
            <person name="LaButti K."/>
            <person name="Hainaut M."/>
            <person name="Henrissat B."/>
            <person name="Grigoriev I.V."/>
            <person name="Spatafora J.W."/>
            <person name="Aime M.C."/>
        </authorList>
    </citation>
    <scope>NUCLEOTIDE SEQUENCE [LARGE SCALE GENOMIC DNA]</scope>
    <source>
        <strain evidence="3 4">MCA 5214</strain>
    </source>
</reference>
<keyword evidence="2" id="KW-1133">Transmembrane helix</keyword>
<dbReference type="GO" id="GO:0006511">
    <property type="term" value="P:ubiquitin-dependent protein catabolic process"/>
    <property type="evidence" value="ECO:0007669"/>
    <property type="project" value="TreeGrafter"/>
</dbReference>
<feature type="transmembrane region" description="Helical" evidence="2">
    <location>
        <begin position="493"/>
        <end position="509"/>
    </location>
</feature>
<dbReference type="GO" id="GO:0016567">
    <property type="term" value="P:protein ubiquitination"/>
    <property type="evidence" value="ECO:0007669"/>
    <property type="project" value="TreeGrafter"/>
</dbReference>
<dbReference type="GeneID" id="37030280"/>
<feature type="transmembrane region" description="Helical" evidence="2">
    <location>
        <begin position="323"/>
        <end position="346"/>
    </location>
</feature>
<keyword evidence="2" id="KW-0472">Membrane</keyword>
<dbReference type="GO" id="GO:0061630">
    <property type="term" value="F:ubiquitin protein ligase activity"/>
    <property type="evidence" value="ECO:0007669"/>
    <property type="project" value="TreeGrafter"/>
</dbReference>
<dbReference type="Gene3D" id="3.30.40.10">
    <property type="entry name" value="Zinc/RING finger domain, C3HC4 (zinc finger)"/>
    <property type="match status" value="1"/>
</dbReference>
<evidence type="ECO:0000256" key="1">
    <source>
        <dbReference type="SAM" id="MobiDB-lite"/>
    </source>
</evidence>
<dbReference type="PANTHER" id="PTHR22696">
    <property type="entry name" value="E3 UBIQUITIN-PROTEIN LIGASE RNF26"/>
    <property type="match status" value="1"/>
</dbReference>
<feature type="transmembrane region" description="Helical" evidence="2">
    <location>
        <begin position="256"/>
        <end position="274"/>
    </location>
</feature>
<feature type="transmembrane region" description="Helical" evidence="2">
    <location>
        <begin position="286"/>
        <end position="303"/>
    </location>
</feature>
<dbReference type="STRING" id="1569628.A0A316UL65"/>
<feature type="transmembrane region" description="Helical" evidence="2">
    <location>
        <begin position="133"/>
        <end position="152"/>
    </location>
</feature>
<dbReference type="Proteomes" id="UP000245884">
    <property type="component" value="Unassembled WGS sequence"/>
</dbReference>
<evidence type="ECO:0000256" key="2">
    <source>
        <dbReference type="SAM" id="Phobius"/>
    </source>
</evidence>
<dbReference type="OrthoDB" id="498543at2759"/>
<dbReference type="AlphaFoldDB" id="A0A316UL65"/>
<keyword evidence="2" id="KW-0812">Transmembrane</keyword>
<keyword evidence="4" id="KW-1185">Reference proteome</keyword>
<feature type="region of interest" description="Disordered" evidence="1">
    <location>
        <begin position="644"/>
        <end position="711"/>
    </location>
</feature>
<gene>
    <name evidence="3" type="ORF">BDZ90DRAFT_262187</name>
</gene>
<evidence type="ECO:0008006" key="5">
    <source>
        <dbReference type="Google" id="ProtNLM"/>
    </source>
</evidence>
<evidence type="ECO:0000313" key="3">
    <source>
        <dbReference type="EMBL" id="PWN25538.1"/>
    </source>
</evidence>